<dbReference type="CDD" id="cd01300">
    <property type="entry name" value="YtcJ_like"/>
    <property type="match status" value="1"/>
</dbReference>
<dbReference type="Proteomes" id="UP001387364">
    <property type="component" value="Chromosome"/>
</dbReference>
<dbReference type="SUPFAM" id="SSF51556">
    <property type="entry name" value="Metallo-dependent hydrolases"/>
    <property type="match status" value="1"/>
</dbReference>
<dbReference type="InterPro" id="IPR032466">
    <property type="entry name" value="Metal_Hydrolase"/>
</dbReference>
<dbReference type="Gene3D" id="3.10.310.70">
    <property type="match status" value="1"/>
</dbReference>
<dbReference type="RefSeq" id="WP_338749208.1">
    <property type="nucleotide sequence ID" value="NZ_CP147404.1"/>
</dbReference>
<reference evidence="2 3" key="1">
    <citation type="submission" date="2024-02" db="EMBL/GenBank/DDBJ databases">
        <title>Seven novel Bacillus-like species.</title>
        <authorList>
            <person name="Liu G."/>
        </authorList>
    </citation>
    <scope>NUCLEOTIDE SEQUENCE [LARGE SCALE GENOMIC DNA]</scope>
    <source>
        <strain evidence="2 3">FJAT-52991</strain>
    </source>
</reference>
<name>A0ABZ2N2H9_9BACI</name>
<evidence type="ECO:0000259" key="1">
    <source>
        <dbReference type="Pfam" id="PF07969"/>
    </source>
</evidence>
<dbReference type="Pfam" id="PF07969">
    <property type="entry name" value="Amidohydro_3"/>
    <property type="match status" value="1"/>
</dbReference>
<dbReference type="PANTHER" id="PTHR22642:SF2">
    <property type="entry name" value="PROTEIN LONG AFTER FAR-RED 3"/>
    <property type="match status" value="1"/>
</dbReference>
<dbReference type="InterPro" id="IPR013108">
    <property type="entry name" value="Amidohydro_3"/>
</dbReference>
<dbReference type="EMBL" id="CP147404">
    <property type="protein sequence ID" value="WXB91580.1"/>
    <property type="molecule type" value="Genomic_DNA"/>
</dbReference>
<proteinExistence type="predicted"/>
<sequence length="533" mass="58691">MADIVFLHGEVITVDEQNQILEAVAIKENRIIATGTSEEIERLVGPQTKVIDLKGKSLLPGFIDSHLHISAYGIDKLGVSCKAAHIHSLQDIFQDLHQKASELPAGKWVRAWGFNETKVAEQRYPTREELDEVSTEHPIIIIRACNHISVVNSKALEIFGIHGNTPDPKGGMIESNSEGELTGRLIETAHFQIAKKVTYSEEEIAQALALASADFVAAGITSIHDAGCNDSDGFRAMYQAVQQDLVQVRIYAMVCAMDNPELFLESMIHAGMVTGIGDDRFKIGPAKLFTDGSSSGPTIATRKPYTSNPEDYGILYYTQEELNRRLGEAHKKGFQITAHAQGDQAIEVVLNCIEAAQQKHSRPDARPRIEHAGISEPDLIERMKQLGVIPIPNPAFFYEYGEGYVHNYGERVNHMYPLRDFFDHHIVAAAGSDSPVTDYRPLFGIQAAVNRKSKQGQEIGSNQTVSVLEAIRAYTWNGAYASFDEQYKGSIEVGKLADLVILDGSILQADPADIADLPVHMTIIDGEVVYQAE</sequence>
<feature type="domain" description="Amidohydrolase 3" evidence="1">
    <location>
        <begin position="49"/>
        <end position="530"/>
    </location>
</feature>
<dbReference type="InterPro" id="IPR011059">
    <property type="entry name" value="Metal-dep_hydrolase_composite"/>
</dbReference>
<evidence type="ECO:0000313" key="3">
    <source>
        <dbReference type="Proteomes" id="UP001387364"/>
    </source>
</evidence>
<keyword evidence="3" id="KW-1185">Reference proteome</keyword>
<dbReference type="PANTHER" id="PTHR22642">
    <property type="entry name" value="IMIDAZOLONEPROPIONASE"/>
    <property type="match status" value="1"/>
</dbReference>
<evidence type="ECO:0000313" key="2">
    <source>
        <dbReference type="EMBL" id="WXB91580.1"/>
    </source>
</evidence>
<protein>
    <submittedName>
        <fullName evidence="2">Amidohydrolase</fullName>
    </submittedName>
</protein>
<organism evidence="2 3">
    <name type="scientific">Bacillus kandeliae</name>
    <dbReference type="NCBI Taxonomy" id="3129297"/>
    <lineage>
        <taxon>Bacteria</taxon>
        <taxon>Bacillati</taxon>
        <taxon>Bacillota</taxon>
        <taxon>Bacilli</taxon>
        <taxon>Bacillales</taxon>
        <taxon>Bacillaceae</taxon>
        <taxon>Bacillus</taxon>
    </lineage>
</organism>
<accession>A0ABZ2N2H9</accession>
<dbReference type="Gene3D" id="2.30.40.10">
    <property type="entry name" value="Urease, subunit C, domain 1"/>
    <property type="match status" value="1"/>
</dbReference>
<gene>
    <name evidence="2" type="ORF">WDJ61_09845</name>
</gene>
<dbReference type="SUPFAM" id="SSF51338">
    <property type="entry name" value="Composite domain of metallo-dependent hydrolases"/>
    <property type="match status" value="1"/>
</dbReference>
<dbReference type="InterPro" id="IPR033932">
    <property type="entry name" value="YtcJ-like"/>
</dbReference>
<dbReference type="Gene3D" id="3.20.20.140">
    <property type="entry name" value="Metal-dependent hydrolases"/>
    <property type="match status" value="1"/>
</dbReference>